<name>A0A8C4S6J6_ERPCA</name>
<dbReference type="GO" id="GO:0003690">
    <property type="term" value="F:double-stranded DNA binding"/>
    <property type="evidence" value="ECO:0007669"/>
    <property type="project" value="InterPro"/>
</dbReference>
<evidence type="ECO:0000256" key="1">
    <source>
        <dbReference type="SAM" id="MobiDB-lite"/>
    </source>
</evidence>
<protein>
    <recommendedName>
        <fullName evidence="4">CGG triplet repeat-binding protein 1</fullName>
    </recommendedName>
</protein>
<reference evidence="2" key="2">
    <citation type="submission" date="2025-08" db="UniProtKB">
        <authorList>
            <consortium name="Ensembl"/>
        </authorList>
    </citation>
    <scope>IDENTIFICATION</scope>
</reference>
<sequence length="180" mass="20275">LSRFIALQRNKTAVNIGLEQRVKEFGQDKFYAEGGLLWCKTCNEPVDHVRRQTITDHLGTKKHTERANKQQHEATNDPTSSKRQSTITGCIEQSTAATAAKDTLVMELVEAFMAANIPLEKVDNPTMRSFMQKNLKGGGGIPQANTLRELQWCEKLFAPFLISYSFACLSHKMILIIKHI</sequence>
<evidence type="ECO:0000313" key="2">
    <source>
        <dbReference type="Ensembl" id="ENSECRP00000013012.1"/>
    </source>
</evidence>
<reference evidence="2" key="3">
    <citation type="submission" date="2025-09" db="UniProtKB">
        <authorList>
            <consortium name="Ensembl"/>
        </authorList>
    </citation>
    <scope>IDENTIFICATION</scope>
</reference>
<evidence type="ECO:0000313" key="3">
    <source>
        <dbReference type="Proteomes" id="UP000694620"/>
    </source>
</evidence>
<dbReference type="Proteomes" id="UP000694620">
    <property type="component" value="Chromosome 11"/>
</dbReference>
<dbReference type="Ensembl" id="ENSECRT00000013242.1">
    <property type="protein sequence ID" value="ENSECRP00000013012.1"/>
    <property type="gene ID" value="ENSECRG00000008699.1"/>
</dbReference>
<evidence type="ECO:0008006" key="4">
    <source>
        <dbReference type="Google" id="ProtNLM"/>
    </source>
</evidence>
<dbReference type="PANTHER" id="PTHR32344">
    <property type="entry name" value="U1-TYPE DOMAIN-CONTAINING PROTEIN"/>
    <property type="match status" value="1"/>
</dbReference>
<dbReference type="AlphaFoldDB" id="A0A8C4S6J6"/>
<feature type="region of interest" description="Disordered" evidence="1">
    <location>
        <begin position="55"/>
        <end position="85"/>
    </location>
</feature>
<proteinExistence type="predicted"/>
<feature type="compositionally biased region" description="Basic and acidic residues" evidence="1">
    <location>
        <begin position="65"/>
        <end position="75"/>
    </location>
</feature>
<keyword evidence="3" id="KW-1185">Reference proteome</keyword>
<reference evidence="2" key="1">
    <citation type="submission" date="2021-06" db="EMBL/GenBank/DDBJ databases">
        <authorList>
            <consortium name="Wellcome Sanger Institute Data Sharing"/>
        </authorList>
    </citation>
    <scope>NUCLEOTIDE SEQUENCE [LARGE SCALE GENOMIC DNA]</scope>
</reference>
<organism evidence="2 3">
    <name type="scientific">Erpetoichthys calabaricus</name>
    <name type="common">Rope fish</name>
    <name type="synonym">Calamoichthys calabaricus</name>
    <dbReference type="NCBI Taxonomy" id="27687"/>
    <lineage>
        <taxon>Eukaryota</taxon>
        <taxon>Metazoa</taxon>
        <taxon>Chordata</taxon>
        <taxon>Craniata</taxon>
        <taxon>Vertebrata</taxon>
        <taxon>Euteleostomi</taxon>
        <taxon>Actinopterygii</taxon>
        <taxon>Polypteriformes</taxon>
        <taxon>Polypteridae</taxon>
        <taxon>Erpetoichthys</taxon>
    </lineage>
</organism>
<dbReference type="GO" id="GO:0006357">
    <property type="term" value="P:regulation of transcription by RNA polymerase II"/>
    <property type="evidence" value="ECO:0007669"/>
    <property type="project" value="InterPro"/>
</dbReference>
<dbReference type="GO" id="GO:0005634">
    <property type="term" value="C:nucleus"/>
    <property type="evidence" value="ECO:0007669"/>
    <property type="project" value="InterPro"/>
</dbReference>
<dbReference type="GeneTree" id="ENSGT00390000017898"/>
<dbReference type="PANTHER" id="PTHR32344:SF1">
    <property type="entry name" value="U1-TYPE DOMAIN-CONTAINING PROTEIN"/>
    <property type="match status" value="1"/>
</dbReference>
<accession>A0A8C4S6J6</accession>
<feature type="compositionally biased region" description="Polar residues" evidence="1">
    <location>
        <begin position="76"/>
        <end position="85"/>
    </location>
</feature>
<dbReference type="InterPro" id="IPR033375">
    <property type="entry name" value="Cggbp1"/>
</dbReference>